<evidence type="ECO:0000313" key="1">
    <source>
        <dbReference type="EMBL" id="PZE17472.1"/>
    </source>
</evidence>
<comment type="caution">
    <text evidence="1">The sequence shown here is derived from an EMBL/GenBank/DDBJ whole genome shotgun (WGS) entry which is preliminary data.</text>
</comment>
<protein>
    <recommendedName>
        <fullName evidence="3">C2 domain-containing protein</fullName>
    </recommendedName>
</protein>
<reference evidence="1 2" key="1">
    <citation type="submission" date="2018-06" db="EMBL/GenBank/DDBJ databases">
        <title>The draft genome sequence of Crocinitomix sp. SM1701.</title>
        <authorList>
            <person name="Zhang X."/>
        </authorList>
    </citation>
    <scope>NUCLEOTIDE SEQUENCE [LARGE SCALE GENOMIC DNA]</scope>
    <source>
        <strain evidence="1 2">SM1701</strain>
    </source>
</reference>
<gene>
    <name evidence="1" type="ORF">DNU06_06495</name>
</gene>
<dbReference type="EMBL" id="QKSB01000003">
    <property type="protein sequence ID" value="PZE17472.1"/>
    <property type="molecule type" value="Genomic_DNA"/>
</dbReference>
<evidence type="ECO:0000313" key="2">
    <source>
        <dbReference type="Proteomes" id="UP000249248"/>
    </source>
</evidence>
<accession>A0A2W1NPB1</accession>
<evidence type="ECO:0008006" key="3">
    <source>
        <dbReference type="Google" id="ProtNLM"/>
    </source>
</evidence>
<sequence length="162" mass="18580">MFTACQKKGCQTIYAINYSPSAEKQDGSCIYYTKGNISKIELSNFPKMDLNNEPWDADSPADIFIRYTDSMDVVKYQTAELVDVNDVVSWIFPLPIGFNKNEGVVYFKVYEADDFTVESMGIIPLDFDAYMHEANNELNKYPDSIMVSQDEIELKIFVDWTV</sequence>
<proteinExistence type="predicted"/>
<organism evidence="1 2">
    <name type="scientific">Putridiphycobacter roseus</name>
    <dbReference type="NCBI Taxonomy" id="2219161"/>
    <lineage>
        <taxon>Bacteria</taxon>
        <taxon>Pseudomonadati</taxon>
        <taxon>Bacteroidota</taxon>
        <taxon>Flavobacteriia</taxon>
        <taxon>Flavobacteriales</taxon>
        <taxon>Crocinitomicaceae</taxon>
        <taxon>Putridiphycobacter</taxon>
    </lineage>
</organism>
<keyword evidence="2" id="KW-1185">Reference proteome</keyword>
<dbReference type="AlphaFoldDB" id="A0A2W1NPB1"/>
<name>A0A2W1NPB1_9FLAO</name>
<dbReference type="Proteomes" id="UP000249248">
    <property type="component" value="Unassembled WGS sequence"/>
</dbReference>